<reference evidence="1" key="2">
    <citation type="journal article" date="2021" name="PeerJ">
        <title>Extensive microbial diversity within the chicken gut microbiome revealed by metagenomics and culture.</title>
        <authorList>
            <person name="Gilroy R."/>
            <person name="Ravi A."/>
            <person name="Getino M."/>
            <person name="Pursley I."/>
            <person name="Horton D.L."/>
            <person name="Alikhan N.F."/>
            <person name="Baker D."/>
            <person name="Gharbi K."/>
            <person name="Hall N."/>
            <person name="Watson M."/>
            <person name="Adriaenssens E.M."/>
            <person name="Foster-Nyarko E."/>
            <person name="Jarju S."/>
            <person name="Secka A."/>
            <person name="Antonio M."/>
            <person name="Oren A."/>
            <person name="Chaudhuri R.R."/>
            <person name="La Ragione R."/>
            <person name="Hildebrand F."/>
            <person name="Pallen M.J."/>
        </authorList>
    </citation>
    <scope>NUCLEOTIDE SEQUENCE</scope>
    <source>
        <strain evidence="1">ChiSjej3B21-11622</strain>
    </source>
</reference>
<comment type="caution">
    <text evidence="1">The sequence shown here is derived from an EMBL/GenBank/DDBJ whole genome shotgun (WGS) entry which is preliminary data.</text>
</comment>
<sequence length="173" mass="20185">MNLKNGRDVEQLVAGIYLNDMCLDRGNALVEEMGKKRKDIKTAFTYLILAWMEVLSKMEYYDARNEDAVQLAKKIYDRPVPYPELVLAKNGLDQETERSLNTDSPRDVANALASYLRADAEERYGTFLNALMMEHRTLQQNFTRMGMCWLKEDCRNRKDLSWICELPVYLPFI</sequence>
<evidence type="ECO:0000313" key="2">
    <source>
        <dbReference type="Proteomes" id="UP000886886"/>
    </source>
</evidence>
<dbReference type="AlphaFoldDB" id="A0A9D1CZP4"/>
<protein>
    <submittedName>
        <fullName evidence="1">Uncharacterized protein</fullName>
    </submittedName>
</protein>
<organism evidence="1 2">
    <name type="scientific">Candidatus Limivivens merdigallinarum</name>
    <dbReference type="NCBI Taxonomy" id="2840859"/>
    <lineage>
        <taxon>Bacteria</taxon>
        <taxon>Bacillati</taxon>
        <taxon>Bacillota</taxon>
        <taxon>Clostridia</taxon>
        <taxon>Lachnospirales</taxon>
        <taxon>Lachnospiraceae</taxon>
        <taxon>Lachnospiraceae incertae sedis</taxon>
        <taxon>Candidatus Limivivens</taxon>
    </lineage>
</organism>
<proteinExistence type="predicted"/>
<reference evidence="1" key="1">
    <citation type="submission" date="2020-10" db="EMBL/GenBank/DDBJ databases">
        <authorList>
            <person name="Gilroy R."/>
        </authorList>
    </citation>
    <scope>NUCLEOTIDE SEQUENCE</scope>
    <source>
        <strain evidence="1">ChiSjej3B21-11622</strain>
    </source>
</reference>
<dbReference type="EMBL" id="DVFT01000018">
    <property type="protein sequence ID" value="HIQ95182.1"/>
    <property type="molecule type" value="Genomic_DNA"/>
</dbReference>
<name>A0A9D1CZP4_9FIRM</name>
<dbReference type="Proteomes" id="UP000886886">
    <property type="component" value="Unassembled WGS sequence"/>
</dbReference>
<accession>A0A9D1CZP4</accession>
<gene>
    <name evidence="1" type="ORF">IAB26_01330</name>
</gene>
<evidence type="ECO:0000313" key="1">
    <source>
        <dbReference type="EMBL" id="HIQ95182.1"/>
    </source>
</evidence>